<protein>
    <recommendedName>
        <fullName evidence="1">Utp8 beta-propeller domain-containing protein</fullName>
    </recommendedName>
</protein>
<evidence type="ECO:0000259" key="1">
    <source>
        <dbReference type="Pfam" id="PF10395"/>
    </source>
</evidence>
<accession>A0A086TGE2</accession>
<name>A0A086TGE2_HAPC1</name>
<dbReference type="OrthoDB" id="5330858at2759"/>
<dbReference type="STRING" id="857340.A0A086TGE2"/>
<dbReference type="EMBL" id="JPKY01000003">
    <property type="protein sequence ID" value="KFH48424.1"/>
    <property type="molecule type" value="Genomic_DNA"/>
</dbReference>
<organism evidence="2 3">
    <name type="scientific">Hapsidospora chrysogenum (strain ATCC 11550 / CBS 779.69 / DSM 880 / IAM 14645 / JCM 23072 / IMI 49137)</name>
    <name type="common">Acremonium chrysogenum</name>
    <dbReference type="NCBI Taxonomy" id="857340"/>
    <lineage>
        <taxon>Eukaryota</taxon>
        <taxon>Fungi</taxon>
        <taxon>Dikarya</taxon>
        <taxon>Ascomycota</taxon>
        <taxon>Pezizomycotina</taxon>
        <taxon>Sordariomycetes</taxon>
        <taxon>Hypocreomycetidae</taxon>
        <taxon>Hypocreales</taxon>
        <taxon>Bionectriaceae</taxon>
        <taxon>Hapsidospora</taxon>
    </lineage>
</organism>
<gene>
    <name evidence="2" type="ORF">ACRE_007290</name>
</gene>
<proteinExistence type="predicted"/>
<dbReference type="Proteomes" id="UP000029964">
    <property type="component" value="Unassembled WGS sequence"/>
</dbReference>
<dbReference type="AlphaFoldDB" id="A0A086TGE2"/>
<dbReference type="HOGENOM" id="CLU_013566_0_0_1"/>
<dbReference type="Pfam" id="PF10395">
    <property type="entry name" value="Utp8_b_propeller"/>
    <property type="match status" value="1"/>
</dbReference>
<keyword evidence="3" id="KW-1185">Reference proteome</keyword>
<comment type="caution">
    <text evidence="2">The sequence shown here is derived from an EMBL/GenBank/DDBJ whole genome shotgun (WGS) entry which is preliminary data.</text>
</comment>
<reference evidence="3" key="1">
    <citation type="journal article" date="2014" name="Genome Announc.">
        <title>Genome sequence and annotation of Acremonium chrysogenum, producer of the beta-lactam antibiotic cephalosporin C.</title>
        <authorList>
            <person name="Terfehr D."/>
            <person name="Dahlmann T.A."/>
            <person name="Specht T."/>
            <person name="Zadra I."/>
            <person name="Kuernsteiner H."/>
            <person name="Kueck U."/>
        </authorList>
    </citation>
    <scope>NUCLEOTIDE SEQUENCE [LARGE SCALE GENOMIC DNA]</scope>
    <source>
        <strain evidence="3">ATCC 11550 / CBS 779.69 / DSM 880 / IAM 14645 / JCM 23072 / IMI 49137</strain>
    </source>
</reference>
<dbReference type="InterPro" id="IPR018843">
    <property type="entry name" value="Utp8_b-prop"/>
</dbReference>
<feature type="domain" description="Utp8 beta-propeller" evidence="1">
    <location>
        <begin position="43"/>
        <end position="369"/>
    </location>
</feature>
<evidence type="ECO:0000313" key="2">
    <source>
        <dbReference type="EMBL" id="KFH48424.1"/>
    </source>
</evidence>
<evidence type="ECO:0000313" key="3">
    <source>
        <dbReference type="Proteomes" id="UP000029964"/>
    </source>
</evidence>
<sequence>MASEYRIHKPYALATLPRPLTAPGRPGAGIVAREVYGQRDGVRKKRTELAVGIDGETASIYDVPGSRLVTSYPVPPQERFTCPPHSLRIRRSDSAEVLRYTFVATKDAVANKLTLFKDTVHRDGKTVSTTETRTLRNSPVRYITTSGASQTSATGDVIAVCQNGEVFCLSAEKMEIRWTSPARTAVQDASWSALDDFEVDFVTSGTVAELNDGLFKKRQEVYTALPKGADTNTTLLVIVSRSSSQGKESRHLLVLAVAPGDSPATSEIQRLTPLDVAPIPAITDEDKSDEKPEYHFEAQSGTLLQLQQGALHVYDLTNALPKHRSIISMEGAVTFAPLTRPFVLSCSRESIGLYSYQYRSIHAKAQLDLSDLVQENQGSQSIRFISYLRSQELVVALVDNVLACIHVEPPQNKGKRRKAGLLIDSIGRGTSVEVPTKRRKSDHSSVPFSEKVPGTMTELYLAQHHQEIEAADELLGNDDVLQWEETMRAKFRVGLSADTQIADGEEVPGWEWLPEVSEYPPVDRRWVIYAISRVFTVGITEGEEQDDAPKLRLALPGSNVTTYLTHAGHLTLSNIRSAFRDDLEAKPPSDKKLASDLVLCLTEADPFMSSLCDYLRTTKLGAVEVLQGLRALMVSMGLIPATGKLGTRNLLTLEPHVDDPENDGDDIMDLDNLERVIVASEDYLGSESSARSRSLTMAFMKLWRLPSQGTVKALRTTLQTEEILQLIQMLRVELTRGAWTSLYLADHYDNLAQAPGVYTDAIYTDAITHSDETDESPPDGAITIIADLLGRCIDAVGAGGWLLNDAASIPSPTDAHSFFQGLSLEVEAAAQGLEEAVLLNSYVGETVRYGVAAQKAGAARQARSAAGKGILTGLDDREASLLPVGLKVKELPGREKVVGGGEVIPTTTRETGRKIGQRVEQYSLERLLV</sequence>